<protein>
    <submittedName>
        <fullName evidence="2">Uncharacterized protein</fullName>
    </submittedName>
</protein>
<proteinExistence type="predicted"/>
<comment type="caution">
    <text evidence="2">The sequence shown here is derived from an EMBL/GenBank/DDBJ whole genome shotgun (WGS) entry which is preliminary data.</text>
</comment>
<keyword evidence="3" id="KW-1185">Reference proteome</keyword>
<feature type="non-terminal residue" evidence="2">
    <location>
        <position position="1"/>
    </location>
</feature>
<feature type="compositionally biased region" description="Low complexity" evidence="1">
    <location>
        <begin position="105"/>
        <end position="123"/>
    </location>
</feature>
<feature type="compositionally biased region" description="Basic and acidic residues" evidence="1">
    <location>
        <begin position="55"/>
        <end position="65"/>
    </location>
</feature>
<sequence length="149" mass="15143">LSTLLGSGPVGEPGRFATARVAPPRPRGPDRPGTSGGASARRPPGAKGAGGRRGGWREARARCEKSAFGPDVPGVHNTRSSPGQEAGREEEAKRAGGRRRRGEPLARGGRAPAAGLRRGATGRVELPPACSPPRCGAGASRLSRAPPPP</sequence>
<reference evidence="2" key="1">
    <citation type="submission" date="2023-10" db="EMBL/GenBank/DDBJ databases">
        <authorList>
            <person name="Chen Y."/>
            <person name="Shah S."/>
            <person name="Dougan E. K."/>
            <person name="Thang M."/>
            <person name="Chan C."/>
        </authorList>
    </citation>
    <scope>NUCLEOTIDE SEQUENCE [LARGE SCALE GENOMIC DNA]</scope>
</reference>
<evidence type="ECO:0000256" key="1">
    <source>
        <dbReference type="SAM" id="MobiDB-lite"/>
    </source>
</evidence>
<evidence type="ECO:0000313" key="2">
    <source>
        <dbReference type="EMBL" id="CAK0843272.1"/>
    </source>
</evidence>
<feature type="compositionally biased region" description="Low complexity" evidence="1">
    <location>
        <begin position="37"/>
        <end position="46"/>
    </location>
</feature>
<dbReference type="EMBL" id="CAUYUJ010014565">
    <property type="protein sequence ID" value="CAK0843272.1"/>
    <property type="molecule type" value="Genomic_DNA"/>
</dbReference>
<organism evidence="2 3">
    <name type="scientific">Prorocentrum cordatum</name>
    <dbReference type="NCBI Taxonomy" id="2364126"/>
    <lineage>
        <taxon>Eukaryota</taxon>
        <taxon>Sar</taxon>
        <taxon>Alveolata</taxon>
        <taxon>Dinophyceae</taxon>
        <taxon>Prorocentrales</taxon>
        <taxon>Prorocentraceae</taxon>
        <taxon>Prorocentrum</taxon>
    </lineage>
</organism>
<feature type="region of interest" description="Disordered" evidence="1">
    <location>
        <begin position="1"/>
        <end position="149"/>
    </location>
</feature>
<gene>
    <name evidence="2" type="ORF">PCOR1329_LOCUS37672</name>
</gene>
<evidence type="ECO:0000313" key="3">
    <source>
        <dbReference type="Proteomes" id="UP001189429"/>
    </source>
</evidence>
<accession>A0ABN9TCQ3</accession>
<feature type="non-terminal residue" evidence="2">
    <location>
        <position position="149"/>
    </location>
</feature>
<name>A0ABN9TCQ3_9DINO</name>
<dbReference type="Proteomes" id="UP001189429">
    <property type="component" value="Unassembled WGS sequence"/>
</dbReference>